<evidence type="ECO:0000313" key="1">
    <source>
        <dbReference type="EMBL" id="KAK3304860.1"/>
    </source>
</evidence>
<reference evidence="1" key="2">
    <citation type="submission" date="2023-06" db="EMBL/GenBank/DDBJ databases">
        <authorList>
            <consortium name="Lawrence Berkeley National Laboratory"/>
            <person name="Mondo S.J."/>
            <person name="Hensen N."/>
            <person name="Bonometti L."/>
            <person name="Westerberg I."/>
            <person name="Brannstrom I.O."/>
            <person name="Guillou S."/>
            <person name="Cros-Aarteil S."/>
            <person name="Calhoun S."/>
            <person name="Haridas S."/>
            <person name="Kuo A."/>
            <person name="Pangilinan J."/>
            <person name="Riley R."/>
            <person name="Labutti K."/>
            <person name="Andreopoulos B."/>
            <person name="Lipzen A."/>
            <person name="Chen C."/>
            <person name="Yanf M."/>
            <person name="Daum C."/>
            <person name="Ng V."/>
            <person name="Clum A."/>
            <person name="Steindorff A."/>
            <person name="Ohm R."/>
            <person name="Martin F."/>
            <person name="Silar P."/>
            <person name="Natvig D."/>
            <person name="Lalanne C."/>
            <person name="Gautier V."/>
            <person name="Ament-Velasquez S.L."/>
            <person name="Kruys A."/>
            <person name="Hutchinson M.I."/>
            <person name="Powell A.J."/>
            <person name="Barry K."/>
            <person name="Miller A.N."/>
            <person name="Grigoriev I.V."/>
            <person name="Debuchy R."/>
            <person name="Gladieux P."/>
            <person name="Thoren M.H."/>
            <person name="Johannesson H."/>
        </authorList>
    </citation>
    <scope>NUCLEOTIDE SEQUENCE</scope>
    <source>
        <strain evidence="1">CBS 333.67</strain>
    </source>
</reference>
<evidence type="ECO:0000313" key="2">
    <source>
        <dbReference type="Proteomes" id="UP001273166"/>
    </source>
</evidence>
<protein>
    <submittedName>
        <fullName evidence="1">Uncharacterized protein</fullName>
    </submittedName>
</protein>
<keyword evidence="2" id="KW-1185">Reference proteome</keyword>
<proteinExistence type="predicted"/>
<organism evidence="1 2">
    <name type="scientific">Chaetomium strumarium</name>
    <dbReference type="NCBI Taxonomy" id="1170767"/>
    <lineage>
        <taxon>Eukaryota</taxon>
        <taxon>Fungi</taxon>
        <taxon>Dikarya</taxon>
        <taxon>Ascomycota</taxon>
        <taxon>Pezizomycotina</taxon>
        <taxon>Sordariomycetes</taxon>
        <taxon>Sordariomycetidae</taxon>
        <taxon>Sordariales</taxon>
        <taxon>Chaetomiaceae</taxon>
        <taxon>Chaetomium</taxon>
    </lineage>
</organism>
<comment type="caution">
    <text evidence="1">The sequence shown here is derived from an EMBL/GenBank/DDBJ whole genome shotgun (WGS) entry which is preliminary data.</text>
</comment>
<feature type="non-terminal residue" evidence="1">
    <location>
        <position position="1"/>
    </location>
</feature>
<sequence length="168" mass="19456">EGHIAYLTRWEELDQARRDEVRSCRIPRGAMGHPVIVLRRLSERPTHVLITCVSTHGAGPHDDFRAPWERPERMRALGAKVPEDFRAFHGSERPSQVSEYLHLEGYNAWPKSQTSWVNTQQVDLVPVAILGWFTKPRRPQPLRVTRASLEDLRDHMARANWGWGKPVR</sequence>
<gene>
    <name evidence="1" type="ORF">B0T15DRAFT_369610</name>
</gene>
<feature type="non-terminal residue" evidence="1">
    <location>
        <position position="168"/>
    </location>
</feature>
<dbReference type="Proteomes" id="UP001273166">
    <property type="component" value="Unassembled WGS sequence"/>
</dbReference>
<dbReference type="RefSeq" id="XP_062720640.1">
    <property type="nucleotide sequence ID" value="XM_062864191.1"/>
</dbReference>
<dbReference type="AlphaFoldDB" id="A0AAJ0GS31"/>
<reference evidence="1" key="1">
    <citation type="journal article" date="2023" name="Mol. Phylogenet. Evol.">
        <title>Genome-scale phylogeny and comparative genomics of the fungal order Sordariales.</title>
        <authorList>
            <person name="Hensen N."/>
            <person name="Bonometti L."/>
            <person name="Westerberg I."/>
            <person name="Brannstrom I.O."/>
            <person name="Guillou S."/>
            <person name="Cros-Aarteil S."/>
            <person name="Calhoun S."/>
            <person name="Haridas S."/>
            <person name="Kuo A."/>
            <person name="Mondo S."/>
            <person name="Pangilinan J."/>
            <person name="Riley R."/>
            <person name="LaButti K."/>
            <person name="Andreopoulos B."/>
            <person name="Lipzen A."/>
            <person name="Chen C."/>
            <person name="Yan M."/>
            <person name="Daum C."/>
            <person name="Ng V."/>
            <person name="Clum A."/>
            <person name="Steindorff A."/>
            <person name="Ohm R.A."/>
            <person name="Martin F."/>
            <person name="Silar P."/>
            <person name="Natvig D.O."/>
            <person name="Lalanne C."/>
            <person name="Gautier V."/>
            <person name="Ament-Velasquez S.L."/>
            <person name="Kruys A."/>
            <person name="Hutchinson M.I."/>
            <person name="Powell A.J."/>
            <person name="Barry K."/>
            <person name="Miller A.N."/>
            <person name="Grigoriev I.V."/>
            <person name="Debuchy R."/>
            <person name="Gladieux P."/>
            <person name="Hiltunen Thoren M."/>
            <person name="Johannesson H."/>
        </authorList>
    </citation>
    <scope>NUCLEOTIDE SEQUENCE</scope>
    <source>
        <strain evidence="1">CBS 333.67</strain>
    </source>
</reference>
<dbReference type="EMBL" id="JAUDZG010000005">
    <property type="protein sequence ID" value="KAK3304860.1"/>
    <property type="molecule type" value="Genomic_DNA"/>
</dbReference>
<name>A0AAJ0GS31_9PEZI</name>
<dbReference type="GeneID" id="87883020"/>
<accession>A0AAJ0GS31</accession>